<reference evidence="5" key="1">
    <citation type="journal article" date="2019" name="Int. J. Syst. Evol. Microbiol.">
        <title>The Global Catalogue of Microorganisms (GCM) 10K type strain sequencing project: providing services to taxonomists for standard genome sequencing and annotation.</title>
        <authorList>
            <consortium name="The Broad Institute Genomics Platform"/>
            <consortium name="The Broad Institute Genome Sequencing Center for Infectious Disease"/>
            <person name="Wu L."/>
            <person name="Ma J."/>
        </authorList>
    </citation>
    <scope>NUCLEOTIDE SEQUENCE [LARGE SCALE GENOMIC DNA]</scope>
    <source>
        <strain evidence="5">CGMCC 1.15407</strain>
    </source>
</reference>
<dbReference type="InterPro" id="IPR037284">
    <property type="entry name" value="SUF_FeS_clus_asmbl_SufBD_sf"/>
</dbReference>
<dbReference type="PANTHER" id="PTHR30508:SF1">
    <property type="entry name" value="UPF0051 PROTEIN ABCI8, CHLOROPLASTIC-RELATED"/>
    <property type="match status" value="1"/>
</dbReference>
<accession>A0ABQ1V183</accession>
<dbReference type="InterPro" id="IPR000825">
    <property type="entry name" value="SUF_FeS_clus_asmbl_SufBD_core"/>
</dbReference>
<name>A0ABQ1V183_9BACT</name>
<keyword evidence="5" id="KW-1185">Reference proteome</keyword>
<feature type="domain" description="SUF system FeS cluster assembly SufBD N-terminal" evidence="3">
    <location>
        <begin position="146"/>
        <end position="202"/>
    </location>
</feature>
<dbReference type="InterPro" id="IPR010231">
    <property type="entry name" value="SUF_FeS_clus_asmbl_SufB"/>
</dbReference>
<feature type="domain" description="SUF system FeS cluster assembly SufBD core" evidence="2">
    <location>
        <begin position="210"/>
        <end position="451"/>
    </location>
</feature>
<dbReference type="InterPro" id="IPR045595">
    <property type="entry name" value="SufBD_N"/>
</dbReference>
<evidence type="ECO:0000313" key="5">
    <source>
        <dbReference type="Proteomes" id="UP000647339"/>
    </source>
</evidence>
<evidence type="ECO:0000313" key="4">
    <source>
        <dbReference type="EMBL" id="GGF31477.1"/>
    </source>
</evidence>
<dbReference type="PANTHER" id="PTHR30508">
    <property type="entry name" value="FES CLUSTER ASSEMBLY PROTEIN SUF"/>
    <property type="match status" value="1"/>
</dbReference>
<gene>
    <name evidence="4" type="primary">ycf24</name>
    <name evidence="4" type="ORF">GCM10011339_19600</name>
</gene>
<dbReference type="SUPFAM" id="SSF101960">
    <property type="entry name" value="Stabilizer of iron transporter SufD"/>
    <property type="match status" value="1"/>
</dbReference>
<organism evidence="4 5">
    <name type="scientific">Echinicola rosea</name>
    <dbReference type="NCBI Taxonomy" id="1807691"/>
    <lineage>
        <taxon>Bacteria</taxon>
        <taxon>Pseudomonadati</taxon>
        <taxon>Bacteroidota</taxon>
        <taxon>Cytophagia</taxon>
        <taxon>Cytophagales</taxon>
        <taxon>Cyclobacteriaceae</taxon>
        <taxon>Echinicola</taxon>
    </lineage>
</organism>
<evidence type="ECO:0000256" key="1">
    <source>
        <dbReference type="ARBA" id="ARBA00043967"/>
    </source>
</evidence>
<sequence>MSKDNEILEEFTSKEYEHGWSVDFEADEAPAGLNEEIIRWISAKKEEPTWLLEWRLKAFRTWQNMTEPEWANVHYPKVDFQALKYYSAPKQKSKPKSLDEVDPELLQIYERLGISLNEQKKLQGIAVDAVLDSVSVGTTFKDTLSKLGIIFCSFSEAVHEHPELVKQYLGSVVPMTDNYYAALNSAVFSDGSFCYIPKGVRCPMELSTYFRINAANTGQFERTLIVAEDESYVSYLEGCTAPQRDENQLHAAVVEIYAAKDAEVKYSTVQNWFPGDKDGKGGIYNFVTKRGICAGDNSKISWTQVETGSAVTWKYPSCILKGDNSVGEFYSVAVTNNYQQADTGTKMIHIGKNTKSRIVSKGISAGHSQNSYRGQVQVMKRAKNSRNFSQCDSLLMGDRCGAHTFPYIDIQNPTAKVEHEATTSKIGEDQIFYCNQRGIDSEDAVALIVNGYAKEVLNQLPMEFAVEAQKLLALTLEGSVG</sequence>
<dbReference type="RefSeq" id="WP_137403366.1">
    <property type="nucleotide sequence ID" value="NZ_BMIU01000008.1"/>
</dbReference>
<evidence type="ECO:0000259" key="2">
    <source>
        <dbReference type="Pfam" id="PF01458"/>
    </source>
</evidence>
<dbReference type="InterPro" id="IPR055346">
    <property type="entry name" value="Fe-S_cluster_assembly_SufBD"/>
</dbReference>
<proteinExistence type="inferred from homology"/>
<dbReference type="Pfam" id="PF19295">
    <property type="entry name" value="SufBD_N"/>
    <property type="match status" value="1"/>
</dbReference>
<dbReference type="NCBIfam" id="TIGR01980">
    <property type="entry name" value="sufB"/>
    <property type="match status" value="1"/>
</dbReference>
<comment type="caution">
    <text evidence="4">The sequence shown here is derived from an EMBL/GenBank/DDBJ whole genome shotgun (WGS) entry which is preliminary data.</text>
</comment>
<comment type="similarity">
    <text evidence="1">Belongs to the iron-sulfur cluster assembly SufBD family.</text>
</comment>
<dbReference type="Pfam" id="PF01458">
    <property type="entry name" value="SUFBD_core"/>
    <property type="match status" value="1"/>
</dbReference>
<evidence type="ECO:0000259" key="3">
    <source>
        <dbReference type="Pfam" id="PF19295"/>
    </source>
</evidence>
<dbReference type="Proteomes" id="UP000647339">
    <property type="component" value="Unassembled WGS sequence"/>
</dbReference>
<protein>
    <submittedName>
        <fullName evidence="4">Fe-S cluster assembly protein SufB</fullName>
    </submittedName>
</protein>
<dbReference type="EMBL" id="BMIU01000008">
    <property type="protein sequence ID" value="GGF31477.1"/>
    <property type="molecule type" value="Genomic_DNA"/>
</dbReference>
<dbReference type="NCBIfam" id="NF008773">
    <property type="entry name" value="PRK11814.1"/>
    <property type="match status" value="1"/>
</dbReference>